<comment type="caution">
    <text evidence="1">The sequence shown here is derived from an EMBL/GenBank/DDBJ whole genome shotgun (WGS) entry which is preliminary data.</text>
</comment>
<evidence type="ECO:0008006" key="3">
    <source>
        <dbReference type="Google" id="ProtNLM"/>
    </source>
</evidence>
<protein>
    <recommendedName>
        <fullName evidence="3">F-box domain-containing protein</fullName>
    </recommendedName>
</protein>
<evidence type="ECO:0000313" key="2">
    <source>
        <dbReference type="Proteomes" id="UP000247409"/>
    </source>
</evidence>
<evidence type="ECO:0000313" key="1">
    <source>
        <dbReference type="EMBL" id="PXF42717.1"/>
    </source>
</evidence>
<dbReference type="OrthoDB" id="10650839at2759"/>
<organism evidence="1 2">
    <name type="scientific">Gracilariopsis chorda</name>
    <dbReference type="NCBI Taxonomy" id="448386"/>
    <lineage>
        <taxon>Eukaryota</taxon>
        <taxon>Rhodophyta</taxon>
        <taxon>Florideophyceae</taxon>
        <taxon>Rhodymeniophycidae</taxon>
        <taxon>Gracilariales</taxon>
        <taxon>Gracilariaceae</taxon>
        <taxon>Gracilariopsis</taxon>
    </lineage>
</organism>
<keyword evidence="2" id="KW-1185">Reference proteome</keyword>
<reference evidence="1 2" key="1">
    <citation type="journal article" date="2018" name="Mol. Biol. Evol.">
        <title>Analysis of the draft genome of the red seaweed Gracilariopsis chorda provides insights into genome size evolution in Rhodophyta.</title>
        <authorList>
            <person name="Lee J."/>
            <person name="Yang E.C."/>
            <person name="Graf L."/>
            <person name="Yang J.H."/>
            <person name="Qiu H."/>
            <person name="Zel Zion U."/>
            <person name="Chan C.X."/>
            <person name="Stephens T.G."/>
            <person name="Weber A.P.M."/>
            <person name="Boo G.H."/>
            <person name="Boo S.M."/>
            <person name="Kim K.M."/>
            <person name="Shin Y."/>
            <person name="Jung M."/>
            <person name="Lee S.J."/>
            <person name="Yim H.S."/>
            <person name="Lee J.H."/>
            <person name="Bhattacharya D."/>
            <person name="Yoon H.S."/>
        </authorList>
    </citation>
    <scope>NUCLEOTIDE SEQUENCE [LARGE SCALE GENOMIC DNA]</scope>
    <source>
        <strain evidence="1 2">SKKU-2015</strain>
        <tissue evidence="1">Whole body</tissue>
    </source>
</reference>
<dbReference type="EMBL" id="NBIV01000152">
    <property type="protein sequence ID" value="PXF42717.1"/>
    <property type="molecule type" value="Genomic_DNA"/>
</dbReference>
<dbReference type="Proteomes" id="UP000247409">
    <property type="component" value="Unassembled WGS sequence"/>
</dbReference>
<accession>A0A2V3IKX6</accession>
<gene>
    <name evidence="1" type="ORF">BWQ96_07532</name>
</gene>
<sequence length="122" mass="13500">MDGHFHAGSMGLLRLPDEILLRLLRAPVPEGGTYKSDNLRDVWNVATTCRTLHSLTLKMMHSITLTHLELVEECVPRNVVTAMPDDVVQGALLALRSSYEGAGPLRQAIRVVRLGAMTRDQL</sequence>
<name>A0A2V3IKX6_9FLOR</name>
<proteinExistence type="predicted"/>
<dbReference type="AlphaFoldDB" id="A0A2V3IKX6"/>